<dbReference type="PANTHER" id="PTHR23351:SF10">
    <property type="entry name" value="JUN DIMERIZATION PROTEIN 2"/>
    <property type="match status" value="1"/>
</dbReference>
<keyword evidence="5" id="KW-1185">Reference proteome</keyword>
<reference evidence="4" key="1">
    <citation type="submission" date="2025-08" db="UniProtKB">
        <authorList>
            <consortium name="Ensembl"/>
        </authorList>
    </citation>
    <scope>IDENTIFICATION</scope>
</reference>
<dbReference type="CDD" id="cd14722">
    <property type="entry name" value="bZIP_ATF3"/>
    <property type="match status" value="1"/>
</dbReference>
<evidence type="ECO:0000313" key="4">
    <source>
        <dbReference type="Ensembl" id="ENSFTIP00000020103.1"/>
    </source>
</evidence>
<evidence type="ECO:0000256" key="1">
    <source>
        <dbReference type="SAM" id="MobiDB-lite"/>
    </source>
</evidence>
<sequence length="270" mass="30543">MGPHHCCCSQLLFWCFASQVFSLPGLHTRSISFLAGFIHFWFLSQKFYLVLSFAIPGRERLLPWFSLLLGDGTVEQDWPVLCRETLSLGCNGLCLALPPAYEAVSPAMMPGQIPDPSLTAGALPGLGPLTGLPGTALTAEELKCADIRNIGAMISPLHFLEVKLGKRPQPVKSELDEEEERRKRRREKNKVAAARCRNKKKERTEFLQRESERLELMNAELKAQIEELKQERQQLILMLNRHRPTCIVRTDSIKTPESEANPLLEQLEKK</sequence>
<dbReference type="PANTHER" id="PTHR23351">
    <property type="entry name" value="FOS TRANSCRIPTION FACTOR-RELATED"/>
    <property type="match status" value="1"/>
</dbReference>
<dbReference type="PROSITE" id="PS50217">
    <property type="entry name" value="BZIP"/>
    <property type="match status" value="1"/>
</dbReference>
<dbReference type="SUPFAM" id="SSF57959">
    <property type="entry name" value="Leucine zipper domain"/>
    <property type="match status" value="1"/>
</dbReference>
<dbReference type="PRINTS" id="PR00042">
    <property type="entry name" value="LEUZIPPRFOS"/>
</dbReference>
<dbReference type="PROSITE" id="PS00036">
    <property type="entry name" value="BZIP_BASIC"/>
    <property type="match status" value="1"/>
</dbReference>
<dbReference type="Pfam" id="PF00170">
    <property type="entry name" value="bZIP_1"/>
    <property type="match status" value="1"/>
</dbReference>
<protein>
    <submittedName>
        <fullName evidence="4">Jun dimerization protein 2</fullName>
    </submittedName>
</protein>
<evidence type="ECO:0000259" key="3">
    <source>
        <dbReference type="PROSITE" id="PS50217"/>
    </source>
</evidence>
<reference evidence="4" key="2">
    <citation type="submission" date="2025-09" db="UniProtKB">
        <authorList>
            <consortium name="Ensembl"/>
        </authorList>
    </citation>
    <scope>IDENTIFICATION</scope>
</reference>
<feature type="chain" id="PRO_5034145578" evidence="2">
    <location>
        <begin position="23"/>
        <end position="270"/>
    </location>
</feature>
<dbReference type="FunFam" id="1.20.5.170:FF:000006">
    <property type="entry name" value="fos-related antigen 2 isoform X1"/>
    <property type="match status" value="1"/>
</dbReference>
<feature type="region of interest" description="Disordered" evidence="1">
    <location>
        <begin position="170"/>
        <end position="190"/>
    </location>
</feature>
<keyword evidence="2" id="KW-0732">Signal</keyword>
<feature type="domain" description="BZIP" evidence="3">
    <location>
        <begin position="179"/>
        <end position="242"/>
    </location>
</feature>
<dbReference type="GO" id="GO:0000981">
    <property type="term" value="F:DNA-binding transcription factor activity, RNA polymerase II-specific"/>
    <property type="evidence" value="ECO:0007669"/>
    <property type="project" value="TreeGrafter"/>
</dbReference>
<name>A0A8C4V736_FALTI</name>
<dbReference type="InterPro" id="IPR000837">
    <property type="entry name" value="AP-1"/>
</dbReference>
<organism evidence="4 5">
    <name type="scientific">Falco tinnunculus</name>
    <name type="common">Common kestrel</name>
    <dbReference type="NCBI Taxonomy" id="100819"/>
    <lineage>
        <taxon>Eukaryota</taxon>
        <taxon>Metazoa</taxon>
        <taxon>Chordata</taxon>
        <taxon>Craniata</taxon>
        <taxon>Vertebrata</taxon>
        <taxon>Euteleostomi</taxon>
        <taxon>Archelosauria</taxon>
        <taxon>Archosauria</taxon>
        <taxon>Dinosauria</taxon>
        <taxon>Saurischia</taxon>
        <taxon>Theropoda</taxon>
        <taxon>Coelurosauria</taxon>
        <taxon>Aves</taxon>
        <taxon>Neognathae</taxon>
        <taxon>Neoaves</taxon>
        <taxon>Telluraves</taxon>
        <taxon>Australaves</taxon>
        <taxon>Falconiformes</taxon>
        <taxon>Falconidae</taxon>
        <taxon>Falco</taxon>
    </lineage>
</organism>
<feature type="signal peptide" evidence="2">
    <location>
        <begin position="1"/>
        <end position="22"/>
    </location>
</feature>
<dbReference type="Proteomes" id="UP000694562">
    <property type="component" value="Unplaced"/>
</dbReference>
<dbReference type="GO" id="GO:0000978">
    <property type="term" value="F:RNA polymerase II cis-regulatory region sequence-specific DNA binding"/>
    <property type="evidence" value="ECO:0007669"/>
    <property type="project" value="TreeGrafter"/>
</dbReference>
<dbReference type="Ensembl" id="ENSFTIT00000020939.1">
    <property type="protein sequence ID" value="ENSFTIP00000020103.1"/>
    <property type="gene ID" value="ENSFTIG00000013138.1"/>
</dbReference>
<dbReference type="InterPro" id="IPR046347">
    <property type="entry name" value="bZIP_sf"/>
</dbReference>
<dbReference type="InterPro" id="IPR004827">
    <property type="entry name" value="bZIP"/>
</dbReference>
<dbReference type="GO" id="GO:0005634">
    <property type="term" value="C:nucleus"/>
    <property type="evidence" value="ECO:0007669"/>
    <property type="project" value="TreeGrafter"/>
</dbReference>
<accession>A0A8C4V736</accession>
<evidence type="ECO:0000313" key="5">
    <source>
        <dbReference type="Proteomes" id="UP000694562"/>
    </source>
</evidence>
<dbReference type="AlphaFoldDB" id="A0A8C4V736"/>
<dbReference type="OrthoDB" id="2596881at2759"/>
<evidence type="ECO:0000256" key="2">
    <source>
        <dbReference type="SAM" id="SignalP"/>
    </source>
</evidence>
<proteinExistence type="predicted"/>
<dbReference type="SMART" id="SM00338">
    <property type="entry name" value="BRLZ"/>
    <property type="match status" value="1"/>
</dbReference>
<dbReference type="Gene3D" id="1.20.5.170">
    <property type="match status" value="1"/>
</dbReference>